<evidence type="ECO:0000256" key="2">
    <source>
        <dbReference type="SAM" id="Phobius"/>
    </source>
</evidence>
<keyword evidence="2" id="KW-0472">Membrane</keyword>
<feature type="compositionally biased region" description="Basic and acidic residues" evidence="1">
    <location>
        <begin position="335"/>
        <end position="345"/>
    </location>
</feature>
<evidence type="ECO:0000313" key="4">
    <source>
        <dbReference type="EMBL" id="ACN13199.1"/>
    </source>
</evidence>
<name>C0QE82_DESAH</name>
<dbReference type="KEGG" id="dat:HRM2_00760"/>
<protein>
    <recommendedName>
        <fullName evidence="3">Endonuclease/exonuclease/phosphatase domain-containing protein</fullName>
    </recommendedName>
</protein>
<dbReference type="Gene3D" id="3.60.10.10">
    <property type="entry name" value="Endonuclease/exonuclease/phosphatase"/>
    <property type="match status" value="1"/>
</dbReference>
<keyword evidence="5" id="KW-1185">Reference proteome</keyword>
<feature type="transmembrane region" description="Helical" evidence="2">
    <location>
        <begin position="33"/>
        <end position="52"/>
    </location>
</feature>
<dbReference type="InterPro" id="IPR036691">
    <property type="entry name" value="Endo/exonu/phosph_ase_sf"/>
</dbReference>
<dbReference type="RefSeq" id="WP_012662450.1">
    <property type="nucleotide sequence ID" value="NC_012108.1"/>
</dbReference>
<dbReference type="Proteomes" id="UP000000442">
    <property type="component" value="Chromosome"/>
</dbReference>
<dbReference type="eggNOG" id="COG3021">
    <property type="taxonomic scope" value="Bacteria"/>
</dbReference>
<keyword evidence="2" id="KW-0812">Transmembrane</keyword>
<reference evidence="4 5" key="1">
    <citation type="journal article" date="2009" name="Environ. Microbiol.">
        <title>Genome sequence of Desulfobacterium autotrophicum HRM2, a marine sulfate reducer oxidizing organic carbon completely to carbon dioxide.</title>
        <authorList>
            <person name="Strittmatter A.W."/>
            <person name="Liesegang H."/>
            <person name="Rabus R."/>
            <person name="Decker I."/>
            <person name="Amann J."/>
            <person name="Andres S."/>
            <person name="Henne A."/>
            <person name="Fricke W.F."/>
            <person name="Martinez-Arias R."/>
            <person name="Bartels D."/>
            <person name="Goesmann A."/>
            <person name="Krause L."/>
            <person name="Puehler A."/>
            <person name="Klenk H.P."/>
            <person name="Richter M."/>
            <person name="Schuler M."/>
            <person name="Gloeckner F.O."/>
            <person name="Meyerdierks A."/>
            <person name="Gottschalk G."/>
            <person name="Amann R."/>
        </authorList>
    </citation>
    <scope>NUCLEOTIDE SEQUENCE [LARGE SCALE GENOMIC DNA]</scope>
    <source>
        <strain evidence="5">ATCC 43914 / DSM 3382 / HRM2</strain>
    </source>
</reference>
<dbReference type="GO" id="GO:0003824">
    <property type="term" value="F:catalytic activity"/>
    <property type="evidence" value="ECO:0007669"/>
    <property type="project" value="InterPro"/>
</dbReference>
<sequence length="362" mass="41120">MLPILIFCTLLALLTALLPLSRNSHWIIRGLDFPRLQFTVFATVLLIAHYYFLDSQMIITQVLILATTLCLIWQLWWILPYSFLWPKEVKTSSDGSADKQISILTSNVLTPNRNADALIRLVKKHQPDVLVTLESDQWWEDKLKVLEAEMPYSIKCPLDNLYGMHVFSRLPLGGQEICYLVEKDIPSIHATLELRTGDKIRAHFLHPAPPSPTENPESAERDAELVIVARSVAESDQPVIVTGDLNDVAWSATTRLFRKISGLLDPRVGRGVFNTFHADYLIVRWPLDHLFHSQHFTLQDIQRLPSIGSDHFPLLTILSFTPLRSARQKGVQARASDHEWAKEISEEQNVGKNDVPKPGKTD</sequence>
<keyword evidence="2" id="KW-1133">Transmembrane helix</keyword>
<evidence type="ECO:0000313" key="5">
    <source>
        <dbReference type="Proteomes" id="UP000000442"/>
    </source>
</evidence>
<dbReference type="Pfam" id="PF03372">
    <property type="entry name" value="Exo_endo_phos"/>
    <property type="match status" value="1"/>
</dbReference>
<evidence type="ECO:0000256" key="1">
    <source>
        <dbReference type="SAM" id="MobiDB-lite"/>
    </source>
</evidence>
<dbReference type="HOGENOM" id="CLU_052333_0_0_7"/>
<dbReference type="SUPFAM" id="SSF56219">
    <property type="entry name" value="DNase I-like"/>
    <property type="match status" value="1"/>
</dbReference>
<dbReference type="InterPro" id="IPR005135">
    <property type="entry name" value="Endo/exonuclease/phosphatase"/>
</dbReference>
<dbReference type="STRING" id="177437.HRM2_00760"/>
<feature type="transmembrane region" description="Helical" evidence="2">
    <location>
        <begin position="59"/>
        <end position="79"/>
    </location>
</feature>
<feature type="region of interest" description="Disordered" evidence="1">
    <location>
        <begin position="331"/>
        <end position="362"/>
    </location>
</feature>
<evidence type="ECO:0000259" key="3">
    <source>
        <dbReference type="Pfam" id="PF03372"/>
    </source>
</evidence>
<dbReference type="EMBL" id="CP001087">
    <property type="protein sequence ID" value="ACN13199.1"/>
    <property type="molecule type" value="Genomic_DNA"/>
</dbReference>
<accession>C0QE82</accession>
<dbReference type="AlphaFoldDB" id="C0QE82"/>
<proteinExistence type="predicted"/>
<feature type="domain" description="Endonuclease/exonuclease/phosphatase" evidence="3">
    <location>
        <begin position="104"/>
        <end position="311"/>
    </location>
</feature>
<gene>
    <name evidence="4" type="ordered locus">HRM2_00760</name>
</gene>
<dbReference type="OrthoDB" id="9796594at2"/>
<organism evidence="4 5">
    <name type="scientific">Desulforapulum autotrophicum (strain ATCC 43914 / DSM 3382 / VKM B-1955 / HRM2)</name>
    <name type="common">Desulfobacterium autotrophicum</name>
    <dbReference type="NCBI Taxonomy" id="177437"/>
    <lineage>
        <taxon>Bacteria</taxon>
        <taxon>Pseudomonadati</taxon>
        <taxon>Thermodesulfobacteriota</taxon>
        <taxon>Desulfobacteria</taxon>
        <taxon>Desulfobacterales</taxon>
        <taxon>Desulfobacteraceae</taxon>
        <taxon>Desulforapulum</taxon>
    </lineage>
</organism>